<keyword evidence="3" id="KW-1003">Cell membrane</keyword>
<feature type="transmembrane region" description="Helical" evidence="7">
    <location>
        <begin position="191"/>
        <end position="210"/>
    </location>
</feature>
<evidence type="ECO:0000256" key="1">
    <source>
        <dbReference type="ARBA" id="ARBA00004651"/>
    </source>
</evidence>
<feature type="domain" description="ABC transmembrane type-1" evidence="8">
    <location>
        <begin position="79"/>
        <end position="270"/>
    </location>
</feature>
<dbReference type="PROSITE" id="PS50928">
    <property type="entry name" value="ABC_TM1"/>
    <property type="match status" value="1"/>
</dbReference>
<evidence type="ECO:0000313" key="9">
    <source>
        <dbReference type="EMBL" id="GGB41987.1"/>
    </source>
</evidence>
<dbReference type="PANTHER" id="PTHR43744">
    <property type="entry name" value="ABC TRANSPORTER PERMEASE PROTEIN MG189-RELATED-RELATED"/>
    <property type="match status" value="1"/>
</dbReference>
<dbReference type="GO" id="GO:0055085">
    <property type="term" value="P:transmembrane transport"/>
    <property type="evidence" value="ECO:0007669"/>
    <property type="project" value="InterPro"/>
</dbReference>
<gene>
    <name evidence="9" type="ORF">GCM10011492_36170</name>
</gene>
<evidence type="ECO:0000256" key="6">
    <source>
        <dbReference type="ARBA" id="ARBA00023136"/>
    </source>
</evidence>
<accession>A0A916TFS6</accession>
<keyword evidence="6 7" id="KW-0472">Membrane</keyword>
<reference evidence="9" key="1">
    <citation type="journal article" date="2014" name="Int. J. Syst. Evol. Microbiol.">
        <title>Complete genome sequence of Corynebacterium casei LMG S-19264T (=DSM 44701T), isolated from a smear-ripened cheese.</title>
        <authorList>
            <consortium name="US DOE Joint Genome Institute (JGI-PGF)"/>
            <person name="Walter F."/>
            <person name="Albersmeier A."/>
            <person name="Kalinowski J."/>
            <person name="Ruckert C."/>
        </authorList>
    </citation>
    <scope>NUCLEOTIDE SEQUENCE</scope>
    <source>
        <strain evidence="9">CGMCC 1.15085</strain>
    </source>
</reference>
<dbReference type="InterPro" id="IPR000515">
    <property type="entry name" value="MetI-like"/>
</dbReference>
<comment type="caution">
    <text evidence="9">The sequence shown here is derived from an EMBL/GenBank/DDBJ whole genome shotgun (WGS) entry which is preliminary data.</text>
</comment>
<feature type="transmembrane region" description="Helical" evidence="7">
    <location>
        <begin position="78"/>
        <end position="105"/>
    </location>
</feature>
<dbReference type="GO" id="GO:0005886">
    <property type="term" value="C:plasma membrane"/>
    <property type="evidence" value="ECO:0007669"/>
    <property type="project" value="UniProtKB-SubCell"/>
</dbReference>
<reference evidence="9" key="2">
    <citation type="submission" date="2020-09" db="EMBL/GenBank/DDBJ databases">
        <authorList>
            <person name="Sun Q."/>
            <person name="Zhou Y."/>
        </authorList>
    </citation>
    <scope>NUCLEOTIDE SEQUENCE</scope>
    <source>
        <strain evidence="9">CGMCC 1.15085</strain>
    </source>
</reference>
<feature type="transmembrane region" description="Helical" evidence="7">
    <location>
        <begin position="249"/>
        <end position="269"/>
    </location>
</feature>
<dbReference type="CDD" id="cd06261">
    <property type="entry name" value="TM_PBP2"/>
    <property type="match status" value="1"/>
</dbReference>
<dbReference type="AlphaFoldDB" id="A0A916TFS6"/>
<feature type="transmembrane region" description="Helical" evidence="7">
    <location>
        <begin position="117"/>
        <end position="138"/>
    </location>
</feature>
<comment type="similarity">
    <text evidence="7">Belongs to the binding-protein-dependent transport system permease family.</text>
</comment>
<feature type="transmembrane region" description="Helical" evidence="7">
    <location>
        <begin position="20"/>
        <end position="41"/>
    </location>
</feature>
<evidence type="ECO:0000313" key="10">
    <source>
        <dbReference type="Proteomes" id="UP000636793"/>
    </source>
</evidence>
<comment type="subcellular location">
    <subcellularLocation>
        <location evidence="1 7">Cell membrane</location>
        <topology evidence="1 7">Multi-pass membrane protein</topology>
    </subcellularLocation>
</comment>
<evidence type="ECO:0000256" key="4">
    <source>
        <dbReference type="ARBA" id="ARBA00022692"/>
    </source>
</evidence>
<proteinExistence type="inferred from homology"/>
<organism evidence="9 10">
    <name type="scientific">Flexivirga endophytica</name>
    <dbReference type="NCBI Taxonomy" id="1849103"/>
    <lineage>
        <taxon>Bacteria</taxon>
        <taxon>Bacillati</taxon>
        <taxon>Actinomycetota</taxon>
        <taxon>Actinomycetes</taxon>
        <taxon>Micrococcales</taxon>
        <taxon>Dermacoccaceae</taxon>
        <taxon>Flexivirga</taxon>
    </lineage>
</organism>
<dbReference type="InterPro" id="IPR035906">
    <property type="entry name" value="MetI-like_sf"/>
</dbReference>
<dbReference type="PANTHER" id="PTHR43744:SF12">
    <property type="entry name" value="ABC TRANSPORTER PERMEASE PROTEIN MG189-RELATED"/>
    <property type="match status" value="1"/>
</dbReference>
<evidence type="ECO:0000256" key="5">
    <source>
        <dbReference type="ARBA" id="ARBA00022989"/>
    </source>
</evidence>
<dbReference type="Pfam" id="PF00528">
    <property type="entry name" value="BPD_transp_1"/>
    <property type="match status" value="1"/>
</dbReference>
<dbReference type="EMBL" id="BMHI01000005">
    <property type="protein sequence ID" value="GGB41987.1"/>
    <property type="molecule type" value="Genomic_DNA"/>
</dbReference>
<sequence>MAQASVARPRMRKRQRPNVVGGLLGFFWLVLIIGPIYYVVITSLKDQADYYSSNALGIPTNPTLRAYRIVLQNDFLHYFINSLIVAVVTVAVVVAISLMASYVIVRRSSRIVHLSQRVFLLGIAIPIQATIVPVYYLIVQLHLYDTLPALILPGIAFAIPITVLILVNYLRDIPNELYDSMHADGASDWRTFISLVLPLSKPAITTVAIYDALNCWNGFLFPLILTQSEDKRTLPLSLWSYQGEFNSDIPAVLAAIVLSCLPILAAYIIGRRQLVAGLTAGFGK</sequence>
<dbReference type="Gene3D" id="1.10.3720.10">
    <property type="entry name" value="MetI-like"/>
    <property type="match status" value="1"/>
</dbReference>
<evidence type="ECO:0000256" key="3">
    <source>
        <dbReference type="ARBA" id="ARBA00022475"/>
    </source>
</evidence>
<feature type="transmembrane region" description="Helical" evidence="7">
    <location>
        <begin position="150"/>
        <end position="170"/>
    </location>
</feature>
<evidence type="ECO:0000256" key="2">
    <source>
        <dbReference type="ARBA" id="ARBA00022448"/>
    </source>
</evidence>
<keyword evidence="2 7" id="KW-0813">Transport</keyword>
<evidence type="ECO:0000259" key="8">
    <source>
        <dbReference type="PROSITE" id="PS50928"/>
    </source>
</evidence>
<protein>
    <submittedName>
        <fullName evidence="9">ABC transporter permease</fullName>
    </submittedName>
</protein>
<evidence type="ECO:0000256" key="7">
    <source>
        <dbReference type="RuleBase" id="RU363032"/>
    </source>
</evidence>
<keyword evidence="10" id="KW-1185">Reference proteome</keyword>
<keyword evidence="5 7" id="KW-1133">Transmembrane helix</keyword>
<dbReference type="RefSeq" id="WP_229749842.1">
    <property type="nucleotide sequence ID" value="NZ_BMHI01000005.1"/>
</dbReference>
<keyword evidence="4 7" id="KW-0812">Transmembrane</keyword>
<name>A0A916TFS6_9MICO</name>
<dbReference type="SUPFAM" id="SSF161098">
    <property type="entry name" value="MetI-like"/>
    <property type="match status" value="1"/>
</dbReference>
<dbReference type="Proteomes" id="UP000636793">
    <property type="component" value="Unassembled WGS sequence"/>
</dbReference>